<dbReference type="RefSeq" id="WP_301200315.1">
    <property type="nucleotide sequence ID" value="NZ_JAPDPI010000028.1"/>
</dbReference>
<evidence type="ECO:0000256" key="1">
    <source>
        <dbReference type="ARBA" id="ARBA00000971"/>
    </source>
</evidence>
<dbReference type="Gene3D" id="1.10.287.460">
    <property type="entry name" value="Peptidyl-prolyl cis-trans isomerase, FKBP-type, N-terminal domain"/>
    <property type="match status" value="1"/>
</dbReference>
<proteinExistence type="inferred from homology"/>
<dbReference type="GO" id="GO:0006457">
    <property type="term" value="P:protein folding"/>
    <property type="evidence" value="ECO:0007669"/>
    <property type="project" value="InterPro"/>
</dbReference>
<evidence type="ECO:0000256" key="4">
    <source>
        <dbReference type="ARBA" id="ARBA00023110"/>
    </source>
</evidence>
<dbReference type="EC" id="5.2.1.8" evidence="7"/>
<dbReference type="InterPro" id="IPR036944">
    <property type="entry name" value="PPIase_FKBP_N_sf"/>
</dbReference>
<keyword evidence="5 6" id="KW-0413">Isomerase</keyword>
<dbReference type="PROSITE" id="PS50059">
    <property type="entry name" value="FKBP_PPIASE"/>
    <property type="match status" value="1"/>
</dbReference>
<dbReference type="SUPFAM" id="SSF54534">
    <property type="entry name" value="FKBP-like"/>
    <property type="match status" value="1"/>
</dbReference>
<comment type="catalytic activity">
    <reaction evidence="1 6 7">
        <text>[protein]-peptidylproline (omega=180) = [protein]-peptidylproline (omega=0)</text>
        <dbReference type="Rhea" id="RHEA:16237"/>
        <dbReference type="Rhea" id="RHEA-COMP:10747"/>
        <dbReference type="Rhea" id="RHEA-COMP:10748"/>
        <dbReference type="ChEBI" id="CHEBI:83833"/>
        <dbReference type="ChEBI" id="CHEBI:83834"/>
        <dbReference type="EC" id="5.2.1.8"/>
    </reaction>
</comment>
<dbReference type="EMBL" id="JAPDPI010000028">
    <property type="protein sequence ID" value="MCW3806669.1"/>
    <property type="molecule type" value="Genomic_DNA"/>
</dbReference>
<keyword evidence="3" id="KW-0732">Signal</keyword>
<evidence type="ECO:0000313" key="9">
    <source>
        <dbReference type="EMBL" id="MCW3806669.1"/>
    </source>
</evidence>
<comment type="caution">
    <text evidence="9">The sequence shown here is derived from an EMBL/GenBank/DDBJ whole genome shotgun (WGS) entry which is preliminary data.</text>
</comment>
<dbReference type="FunFam" id="3.10.50.40:FF:000045">
    <property type="entry name" value="Peptidyl-prolyl cis-trans isomerase"/>
    <property type="match status" value="1"/>
</dbReference>
<dbReference type="InterPro" id="IPR046357">
    <property type="entry name" value="PPIase_dom_sf"/>
</dbReference>
<comment type="similarity">
    <text evidence="2 7">Belongs to the FKBP-type PPIase family.</text>
</comment>
<dbReference type="Pfam" id="PF01346">
    <property type="entry name" value="FKBP_N"/>
    <property type="match status" value="1"/>
</dbReference>
<dbReference type="Proteomes" id="UP001207408">
    <property type="component" value="Unassembled WGS sequence"/>
</dbReference>
<dbReference type="InterPro" id="IPR000774">
    <property type="entry name" value="PPIase_FKBP_N"/>
</dbReference>
<accession>A0AAE3MFN8</accession>
<dbReference type="Pfam" id="PF00254">
    <property type="entry name" value="FKBP_C"/>
    <property type="match status" value="1"/>
</dbReference>
<dbReference type="Gene3D" id="3.10.50.40">
    <property type="match status" value="1"/>
</dbReference>
<dbReference type="AlphaFoldDB" id="A0AAE3MFN8"/>
<sequence length="194" mass="20918">MEKLSYSLGLSIAGNLQNSGVAELDVDAFARGVKHHMEGATTEISQEEAGKIINTFFSELQAKQFEANIEAGKKFLAENEKREGVVTLESGLQYEIMTEGNGDKPKATDSVKCHYHGTLIDGTVFDSSVQRGEPAVFPVNGVIAGWVEALQLMSVGSKWKLFIPSDLAYGAQGAGQQIGPHTTLVFEVELLEIA</sequence>
<organism evidence="9 10">
    <name type="scientific">Plebeiibacterium marinum</name>
    <dbReference type="NCBI Taxonomy" id="2992111"/>
    <lineage>
        <taxon>Bacteria</taxon>
        <taxon>Pseudomonadati</taxon>
        <taxon>Bacteroidota</taxon>
        <taxon>Bacteroidia</taxon>
        <taxon>Marinilabiliales</taxon>
        <taxon>Marinilabiliaceae</taxon>
        <taxon>Plebeiibacterium</taxon>
    </lineage>
</organism>
<evidence type="ECO:0000256" key="2">
    <source>
        <dbReference type="ARBA" id="ARBA00006577"/>
    </source>
</evidence>
<keyword evidence="4 6" id="KW-0697">Rotamase</keyword>
<dbReference type="InterPro" id="IPR001179">
    <property type="entry name" value="PPIase_FKBP_dom"/>
</dbReference>
<feature type="domain" description="PPIase FKBP-type" evidence="8">
    <location>
        <begin position="108"/>
        <end position="194"/>
    </location>
</feature>
<evidence type="ECO:0000256" key="5">
    <source>
        <dbReference type="ARBA" id="ARBA00023235"/>
    </source>
</evidence>
<evidence type="ECO:0000256" key="6">
    <source>
        <dbReference type="PROSITE-ProRule" id="PRU00277"/>
    </source>
</evidence>
<evidence type="ECO:0000256" key="3">
    <source>
        <dbReference type="ARBA" id="ARBA00022729"/>
    </source>
</evidence>
<dbReference type="NCBIfam" id="NF008602">
    <property type="entry name" value="PRK11570.1"/>
    <property type="match status" value="1"/>
</dbReference>
<evidence type="ECO:0000259" key="8">
    <source>
        <dbReference type="PROSITE" id="PS50059"/>
    </source>
</evidence>
<gene>
    <name evidence="9" type="ORF">OM074_13615</name>
</gene>
<dbReference type="PANTHER" id="PTHR43811">
    <property type="entry name" value="FKBP-TYPE PEPTIDYL-PROLYL CIS-TRANS ISOMERASE FKPA"/>
    <property type="match status" value="1"/>
</dbReference>
<dbReference type="GO" id="GO:0003755">
    <property type="term" value="F:peptidyl-prolyl cis-trans isomerase activity"/>
    <property type="evidence" value="ECO:0007669"/>
    <property type="project" value="UniProtKB-UniRule"/>
</dbReference>
<evidence type="ECO:0000256" key="7">
    <source>
        <dbReference type="RuleBase" id="RU003915"/>
    </source>
</evidence>
<dbReference type="PANTHER" id="PTHR43811:SF19">
    <property type="entry name" value="39 KDA FK506-BINDING NUCLEAR PROTEIN"/>
    <property type="match status" value="1"/>
</dbReference>
<keyword evidence="10" id="KW-1185">Reference proteome</keyword>
<evidence type="ECO:0000313" key="10">
    <source>
        <dbReference type="Proteomes" id="UP001207408"/>
    </source>
</evidence>
<protein>
    <recommendedName>
        <fullName evidence="7">Peptidyl-prolyl cis-trans isomerase</fullName>
        <ecNumber evidence="7">5.2.1.8</ecNumber>
    </recommendedName>
</protein>
<reference evidence="9" key="1">
    <citation type="submission" date="2022-10" db="EMBL/GenBank/DDBJ databases">
        <authorList>
            <person name="Yu W.X."/>
        </authorList>
    </citation>
    <scope>NUCLEOTIDE SEQUENCE</scope>
    <source>
        <strain evidence="9">D04</strain>
    </source>
</reference>
<name>A0AAE3MFN8_9BACT</name>